<proteinExistence type="predicted"/>
<evidence type="ECO:0008006" key="3">
    <source>
        <dbReference type="Google" id="ProtNLM"/>
    </source>
</evidence>
<organism evidence="1 2">
    <name type="scientific">Aspergillus avenaceus</name>
    <dbReference type="NCBI Taxonomy" id="36643"/>
    <lineage>
        <taxon>Eukaryota</taxon>
        <taxon>Fungi</taxon>
        <taxon>Dikarya</taxon>
        <taxon>Ascomycota</taxon>
        <taxon>Pezizomycotina</taxon>
        <taxon>Eurotiomycetes</taxon>
        <taxon>Eurotiomycetidae</taxon>
        <taxon>Eurotiales</taxon>
        <taxon>Aspergillaceae</taxon>
        <taxon>Aspergillus</taxon>
        <taxon>Aspergillus subgen. Circumdati</taxon>
    </lineage>
</organism>
<sequence>MQFPKILCETPTVKPGSRLVYISPHGGIRSATAGPTIHWEDTHYCITSSHIFNETFYNLPESDNMLEHAKALSPFPTANYTLEILDIDELAEQCDLTLSDLDSYHVIGELAFSGLDQSLDFALIKLESVKYPLNRVYVDGCKRVYYQVTRVNGDPVGQVEVYVAASSGTRRGKLVPGSARVLLPTGGKFQPVYDALLDAPVQNGDCGACVFGKEGGFYGLVLSAGAEGNSAFVLPATCMLDDLKRFREEEPSL</sequence>
<dbReference type="Proteomes" id="UP000325780">
    <property type="component" value="Unassembled WGS sequence"/>
</dbReference>
<evidence type="ECO:0000313" key="1">
    <source>
        <dbReference type="EMBL" id="KAE8151782.1"/>
    </source>
</evidence>
<accession>A0A5N6TZJ7</accession>
<dbReference type="InterPro" id="IPR009003">
    <property type="entry name" value="Peptidase_S1_PA"/>
</dbReference>
<name>A0A5N6TZJ7_ASPAV</name>
<gene>
    <name evidence="1" type="ORF">BDV25DRAFT_138497</name>
</gene>
<dbReference type="AlphaFoldDB" id="A0A5N6TZJ7"/>
<protein>
    <recommendedName>
        <fullName evidence="3">Trypsin-like cysteine/serine peptidase domain-containing protein</fullName>
    </recommendedName>
</protein>
<dbReference type="EMBL" id="ML742064">
    <property type="protein sequence ID" value="KAE8151782.1"/>
    <property type="molecule type" value="Genomic_DNA"/>
</dbReference>
<dbReference type="OrthoDB" id="409136at2759"/>
<evidence type="ECO:0000313" key="2">
    <source>
        <dbReference type="Proteomes" id="UP000325780"/>
    </source>
</evidence>
<keyword evidence="2" id="KW-1185">Reference proteome</keyword>
<dbReference type="SUPFAM" id="SSF50494">
    <property type="entry name" value="Trypsin-like serine proteases"/>
    <property type="match status" value="1"/>
</dbReference>
<reference evidence="1 2" key="1">
    <citation type="submission" date="2019-04" db="EMBL/GenBank/DDBJ databases">
        <title>Friends and foes A comparative genomics study of 23 Aspergillus species from section Flavi.</title>
        <authorList>
            <consortium name="DOE Joint Genome Institute"/>
            <person name="Kjaerbolling I."/>
            <person name="Vesth T."/>
            <person name="Frisvad J.C."/>
            <person name="Nybo J.L."/>
            <person name="Theobald S."/>
            <person name="Kildgaard S."/>
            <person name="Isbrandt T."/>
            <person name="Kuo A."/>
            <person name="Sato A."/>
            <person name="Lyhne E.K."/>
            <person name="Kogle M.E."/>
            <person name="Wiebenga A."/>
            <person name="Kun R.S."/>
            <person name="Lubbers R.J."/>
            <person name="Makela M.R."/>
            <person name="Barry K."/>
            <person name="Chovatia M."/>
            <person name="Clum A."/>
            <person name="Daum C."/>
            <person name="Haridas S."/>
            <person name="He G."/>
            <person name="LaButti K."/>
            <person name="Lipzen A."/>
            <person name="Mondo S."/>
            <person name="Riley R."/>
            <person name="Salamov A."/>
            <person name="Simmons B.A."/>
            <person name="Magnuson J.K."/>
            <person name="Henrissat B."/>
            <person name="Mortensen U.H."/>
            <person name="Larsen T.O."/>
            <person name="Devries R.P."/>
            <person name="Grigoriev I.V."/>
            <person name="Machida M."/>
            <person name="Baker S.E."/>
            <person name="Andersen M.R."/>
        </authorList>
    </citation>
    <scope>NUCLEOTIDE SEQUENCE [LARGE SCALE GENOMIC DNA]</scope>
    <source>
        <strain evidence="1 2">IBT 18842</strain>
    </source>
</reference>